<accession>A0AAD8K0P3</accession>
<reference evidence="2" key="1">
    <citation type="journal article" date="2023" name="bioRxiv">
        <title>Improved chromosome-level genome assembly for marigold (Tagetes erecta).</title>
        <authorList>
            <person name="Jiang F."/>
            <person name="Yuan L."/>
            <person name="Wang S."/>
            <person name="Wang H."/>
            <person name="Xu D."/>
            <person name="Wang A."/>
            <person name="Fan W."/>
        </authorList>
    </citation>
    <scope>NUCLEOTIDE SEQUENCE</scope>
    <source>
        <strain evidence="2">WSJ</strain>
        <tissue evidence="2">Leaf</tissue>
    </source>
</reference>
<name>A0AAD8K0P3_TARER</name>
<feature type="transmembrane region" description="Helical" evidence="1">
    <location>
        <begin position="37"/>
        <end position="56"/>
    </location>
</feature>
<gene>
    <name evidence="2" type="ORF">QVD17_37523</name>
</gene>
<dbReference type="AlphaFoldDB" id="A0AAD8K0P3"/>
<keyword evidence="3" id="KW-1185">Reference proteome</keyword>
<dbReference type="Proteomes" id="UP001229421">
    <property type="component" value="Unassembled WGS sequence"/>
</dbReference>
<sequence length="66" mass="7573">MKMVFSSKRKNLGAIRTCWTLLYNALDANVRVRYDTTAMFVLSTITNATFFLAVITPQNILYEGDY</sequence>
<evidence type="ECO:0000313" key="2">
    <source>
        <dbReference type="EMBL" id="KAK1410980.1"/>
    </source>
</evidence>
<proteinExistence type="predicted"/>
<keyword evidence="1" id="KW-0472">Membrane</keyword>
<comment type="caution">
    <text evidence="2">The sequence shown here is derived from an EMBL/GenBank/DDBJ whole genome shotgun (WGS) entry which is preliminary data.</text>
</comment>
<protein>
    <submittedName>
        <fullName evidence="2">Uncharacterized protein</fullName>
    </submittedName>
</protein>
<keyword evidence="1" id="KW-0812">Transmembrane</keyword>
<organism evidence="2 3">
    <name type="scientific">Tagetes erecta</name>
    <name type="common">African marigold</name>
    <dbReference type="NCBI Taxonomy" id="13708"/>
    <lineage>
        <taxon>Eukaryota</taxon>
        <taxon>Viridiplantae</taxon>
        <taxon>Streptophyta</taxon>
        <taxon>Embryophyta</taxon>
        <taxon>Tracheophyta</taxon>
        <taxon>Spermatophyta</taxon>
        <taxon>Magnoliopsida</taxon>
        <taxon>eudicotyledons</taxon>
        <taxon>Gunneridae</taxon>
        <taxon>Pentapetalae</taxon>
        <taxon>asterids</taxon>
        <taxon>campanulids</taxon>
        <taxon>Asterales</taxon>
        <taxon>Asteraceae</taxon>
        <taxon>Asteroideae</taxon>
        <taxon>Heliantheae alliance</taxon>
        <taxon>Tageteae</taxon>
        <taxon>Tagetes</taxon>
    </lineage>
</organism>
<evidence type="ECO:0000256" key="1">
    <source>
        <dbReference type="SAM" id="Phobius"/>
    </source>
</evidence>
<keyword evidence="1" id="KW-1133">Transmembrane helix</keyword>
<dbReference type="EMBL" id="JAUHHV010000010">
    <property type="protein sequence ID" value="KAK1410980.1"/>
    <property type="molecule type" value="Genomic_DNA"/>
</dbReference>
<evidence type="ECO:0000313" key="3">
    <source>
        <dbReference type="Proteomes" id="UP001229421"/>
    </source>
</evidence>